<gene>
    <name evidence="1" type="ORF">FH603_3416</name>
</gene>
<proteinExistence type="predicted"/>
<organism evidence="1 2">
    <name type="scientific">Spirosoma utsteinense</name>
    <dbReference type="NCBI Taxonomy" id="2585773"/>
    <lineage>
        <taxon>Bacteria</taxon>
        <taxon>Pseudomonadati</taxon>
        <taxon>Bacteroidota</taxon>
        <taxon>Cytophagia</taxon>
        <taxon>Cytophagales</taxon>
        <taxon>Cytophagaceae</taxon>
        <taxon>Spirosoma</taxon>
    </lineage>
</organism>
<evidence type="ECO:0000313" key="2">
    <source>
        <dbReference type="Proteomes" id="UP000700732"/>
    </source>
</evidence>
<accession>A0ABR6W8K1</accession>
<sequence>MADCLVLTAHLVLPENGSPITGKHKGYSASSGTLYVYQYCDRIDEQIGS</sequence>
<comment type="caution">
    <text evidence="1">The sequence shown here is derived from an EMBL/GenBank/DDBJ whole genome shotgun (WGS) entry which is preliminary data.</text>
</comment>
<evidence type="ECO:0008006" key="3">
    <source>
        <dbReference type="Google" id="ProtNLM"/>
    </source>
</evidence>
<dbReference type="EMBL" id="VFIA01000020">
    <property type="protein sequence ID" value="MBC3792901.1"/>
    <property type="molecule type" value="Genomic_DNA"/>
</dbReference>
<reference evidence="1 2" key="1">
    <citation type="submission" date="2019-06" db="EMBL/GenBank/DDBJ databases">
        <title>Spirosoma utsteinense sp. nov. isolated from Antarctic ice-free soils.</title>
        <authorList>
            <person name="Tahon G."/>
        </authorList>
    </citation>
    <scope>NUCLEOTIDE SEQUENCE [LARGE SCALE GENOMIC DNA]</scope>
    <source>
        <strain evidence="1 2">LMG 31447</strain>
    </source>
</reference>
<keyword evidence="2" id="KW-1185">Reference proteome</keyword>
<protein>
    <recommendedName>
        <fullName evidence="3">Transposase</fullName>
    </recommendedName>
</protein>
<evidence type="ECO:0000313" key="1">
    <source>
        <dbReference type="EMBL" id="MBC3792901.1"/>
    </source>
</evidence>
<dbReference type="Proteomes" id="UP000700732">
    <property type="component" value="Unassembled WGS sequence"/>
</dbReference>
<name>A0ABR6W8K1_9BACT</name>